<feature type="region of interest" description="Disordered" evidence="1">
    <location>
        <begin position="1"/>
        <end position="34"/>
    </location>
</feature>
<accession>A0A9P4J9P7</accession>
<evidence type="ECO:0000313" key="3">
    <source>
        <dbReference type="Proteomes" id="UP000799439"/>
    </source>
</evidence>
<gene>
    <name evidence="2" type="ORF">K461DRAFT_273610</name>
</gene>
<feature type="compositionally biased region" description="Low complexity" evidence="1">
    <location>
        <begin position="12"/>
        <end position="32"/>
    </location>
</feature>
<dbReference type="OrthoDB" id="3913028at2759"/>
<dbReference type="Proteomes" id="UP000799439">
    <property type="component" value="Unassembled WGS sequence"/>
</dbReference>
<dbReference type="EMBL" id="ML996081">
    <property type="protein sequence ID" value="KAF2157431.1"/>
    <property type="molecule type" value="Genomic_DNA"/>
</dbReference>
<comment type="caution">
    <text evidence="2">The sequence shown here is derived from an EMBL/GenBank/DDBJ whole genome shotgun (WGS) entry which is preliminary data.</text>
</comment>
<name>A0A9P4J9P7_9PEZI</name>
<evidence type="ECO:0000313" key="2">
    <source>
        <dbReference type="EMBL" id="KAF2157431.1"/>
    </source>
</evidence>
<keyword evidence="3" id="KW-1185">Reference proteome</keyword>
<reference evidence="2" key="1">
    <citation type="journal article" date="2020" name="Stud. Mycol.">
        <title>101 Dothideomycetes genomes: a test case for predicting lifestyles and emergence of pathogens.</title>
        <authorList>
            <person name="Haridas S."/>
            <person name="Albert R."/>
            <person name="Binder M."/>
            <person name="Bloem J."/>
            <person name="Labutti K."/>
            <person name="Salamov A."/>
            <person name="Andreopoulos B."/>
            <person name="Baker S."/>
            <person name="Barry K."/>
            <person name="Bills G."/>
            <person name="Bluhm B."/>
            <person name="Cannon C."/>
            <person name="Castanera R."/>
            <person name="Culley D."/>
            <person name="Daum C."/>
            <person name="Ezra D."/>
            <person name="Gonzalez J."/>
            <person name="Henrissat B."/>
            <person name="Kuo A."/>
            <person name="Liang C."/>
            <person name="Lipzen A."/>
            <person name="Lutzoni F."/>
            <person name="Magnuson J."/>
            <person name="Mondo S."/>
            <person name="Nolan M."/>
            <person name="Ohm R."/>
            <person name="Pangilinan J."/>
            <person name="Park H.-J."/>
            <person name="Ramirez L."/>
            <person name="Alfaro M."/>
            <person name="Sun H."/>
            <person name="Tritt A."/>
            <person name="Yoshinaga Y."/>
            <person name="Zwiers L.-H."/>
            <person name="Turgeon B."/>
            <person name="Goodwin S."/>
            <person name="Spatafora J."/>
            <person name="Crous P."/>
            <person name="Grigoriev I."/>
        </authorList>
    </citation>
    <scope>NUCLEOTIDE SEQUENCE</scope>
    <source>
        <strain evidence="2">CBS 260.36</strain>
    </source>
</reference>
<organism evidence="2 3">
    <name type="scientific">Myriangium duriaei CBS 260.36</name>
    <dbReference type="NCBI Taxonomy" id="1168546"/>
    <lineage>
        <taxon>Eukaryota</taxon>
        <taxon>Fungi</taxon>
        <taxon>Dikarya</taxon>
        <taxon>Ascomycota</taxon>
        <taxon>Pezizomycotina</taxon>
        <taxon>Dothideomycetes</taxon>
        <taxon>Dothideomycetidae</taxon>
        <taxon>Myriangiales</taxon>
        <taxon>Myriangiaceae</taxon>
        <taxon>Myriangium</taxon>
    </lineage>
</organism>
<proteinExistence type="predicted"/>
<protein>
    <submittedName>
        <fullName evidence="2">Uncharacterized protein</fullName>
    </submittedName>
</protein>
<dbReference type="AlphaFoldDB" id="A0A9P4J9P7"/>
<evidence type="ECO:0000256" key="1">
    <source>
        <dbReference type="SAM" id="MobiDB-lite"/>
    </source>
</evidence>
<sequence>MTTATPHEPPLSKISTSTQSTWKSTSSSSSASRYALDTDDHAPILVYRWDGGIEKTSQQELATSLDRDHQRCRVTKKPIPRGASIVEVKRHDLYMPNEMELYKEFPNYNSSLASIKLPSNIYWNRYLFGSYDKLYIISPETTPAITPTDNVSYKSDSDAER</sequence>